<protein>
    <submittedName>
        <fullName evidence="3">Pimeloyl-ACP methyl ester carboxylesterase</fullName>
    </submittedName>
</protein>
<evidence type="ECO:0000259" key="2">
    <source>
        <dbReference type="Pfam" id="PF12697"/>
    </source>
</evidence>
<keyword evidence="1" id="KW-0732">Signal</keyword>
<name>A0A1G9J4Y4_9ACTN</name>
<dbReference type="RefSeq" id="WP_090770136.1">
    <property type="nucleotide sequence ID" value="NZ_FNFB01000019.1"/>
</dbReference>
<proteinExistence type="predicted"/>
<dbReference type="Gene3D" id="3.40.50.1820">
    <property type="entry name" value="alpha/beta hydrolase"/>
    <property type="match status" value="1"/>
</dbReference>
<evidence type="ECO:0000256" key="1">
    <source>
        <dbReference type="SAM" id="SignalP"/>
    </source>
</evidence>
<reference evidence="3 4" key="1">
    <citation type="submission" date="2016-10" db="EMBL/GenBank/DDBJ databases">
        <authorList>
            <person name="de Groot N.N."/>
        </authorList>
    </citation>
    <scope>NUCLEOTIDE SEQUENCE [LARGE SCALE GENOMIC DNA]</scope>
    <source>
        <strain evidence="3 4">CGMCC 4.5681</strain>
    </source>
</reference>
<feature type="signal peptide" evidence="1">
    <location>
        <begin position="1"/>
        <end position="29"/>
    </location>
</feature>
<evidence type="ECO:0000313" key="3">
    <source>
        <dbReference type="EMBL" id="SDL32560.1"/>
    </source>
</evidence>
<dbReference type="EMBL" id="FNFB01000019">
    <property type="protein sequence ID" value="SDL32560.1"/>
    <property type="molecule type" value="Genomic_DNA"/>
</dbReference>
<dbReference type="PANTHER" id="PTHR37017">
    <property type="entry name" value="AB HYDROLASE-1 DOMAIN-CONTAINING PROTEIN-RELATED"/>
    <property type="match status" value="1"/>
</dbReference>
<feature type="domain" description="AB hydrolase-1" evidence="2">
    <location>
        <begin position="38"/>
        <end position="257"/>
    </location>
</feature>
<feature type="chain" id="PRO_5011753187" evidence="1">
    <location>
        <begin position="30"/>
        <end position="268"/>
    </location>
</feature>
<keyword evidence="4" id="KW-1185">Reference proteome</keyword>
<dbReference type="InterPro" id="IPR052897">
    <property type="entry name" value="Sec-Metab_Biosynth_Hydrolase"/>
</dbReference>
<dbReference type="SUPFAM" id="SSF53474">
    <property type="entry name" value="alpha/beta-Hydrolases"/>
    <property type="match status" value="1"/>
</dbReference>
<sequence>MTVKRHALTALLGAAIAATAVVSATPAGAESAPAKPTVVLVHGAFADASSWNGVVQRLRRDGYEVIAPANPLRRLADDAAYISALLKTVKGPVVLAGHSYGAQVATNAARGNANVKALVSVAGFLPDEGESAAALSGKFPGSTLGETLTQVPLPGGQTDLYVAQEKFRKQFAHDVPAREAALMAATQRPVTEAALNDPSGAPAWKTVPSYVLIPTGDKNIPPAAQHFMADRAHARATVEVKNASHAVLVSEPGVVADLIERAARETTR</sequence>
<gene>
    <name evidence="3" type="ORF">SAMN05421874_119114</name>
</gene>
<dbReference type="Pfam" id="PF12697">
    <property type="entry name" value="Abhydrolase_6"/>
    <property type="match status" value="1"/>
</dbReference>
<dbReference type="PANTHER" id="PTHR37017:SF11">
    <property type="entry name" value="ESTERASE_LIPASE_THIOESTERASE DOMAIN-CONTAINING PROTEIN"/>
    <property type="match status" value="1"/>
</dbReference>
<dbReference type="InterPro" id="IPR029058">
    <property type="entry name" value="AB_hydrolase_fold"/>
</dbReference>
<dbReference type="AlphaFoldDB" id="A0A1G9J4Y4"/>
<dbReference type="STRING" id="683260.SAMN05421874_119114"/>
<evidence type="ECO:0000313" key="4">
    <source>
        <dbReference type="Proteomes" id="UP000198683"/>
    </source>
</evidence>
<dbReference type="OrthoDB" id="9814966at2"/>
<dbReference type="GO" id="GO:0003824">
    <property type="term" value="F:catalytic activity"/>
    <property type="evidence" value="ECO:0007669"/>
    <property type="project" value="UniProtKB-ARBA"/>
</dbReference>
<accession>A0A1G9J4Y4</accession>
<dbReference type="Proteomes" id="UP000198683">
    <property type="component" value="Unassembled WGS sequence"/>
</dbReference>
<dbReference type="InterPro" id="IPR000073">
    <property type="entry name" value="AB_hydrolase_1"/>
</dbReference>
<organism evidence="3 4">
    <name type="scientific">Nonomuraea maritima</name>
    <dbReference type="NCBI Taxonomy" id="683260"/>
    <lineage>
        <taxon>Bacteria</taxon>
        <taxon>Bacillati</taxon>
        <taxon>Actinomycetota</taxon>
        <taxon>Actinomycetes</taxon>
        <taxon>Streptosporangiales</taxon>
        <taxon>Streptosporangiaceae</taxon>
        <taxon>Nonomuraea</taxon>
    </lineage>
</organism>